<comment type="caution">
    <text evidence="2">The sequence shown here is derived from an EMBL/GenBank/DDBJ whole genome shotgun (WGS) entry which is preliminary data.</text>
</comment>
<sequence length="539" mass="55991">MKKLMAHLCRHWDIKDHPCPFQEGSSERHDPENPASKQCPFKAFDASHVSKHAKSKHSAQTAPNAAEAANAPAATTSGTYPASAASPSTTAGDAPTPGLTDTSSAVPSPMPTTPHELADANDDFVVPQVTGPAQASTSTALAHAPAETYPQVAAPPANAYTPAGSPSFTHIPAQAQINVAMSAQEQLSGSEGLWAMPITSAEVQAILASRAHNASLAAMHGAPHAGAVGAPAYASAHSSPRPAALRTARPSRYAPYAPRHVRPNSAAIAMPIAPPFDPAPRSYSAPAHDVVPGTLRAFDGAANASYLAAAQQPVQYSAVQHAPAQYAQDQPAAAHRAPAYDAAGAVAAQEFDAGYPNAWNVAAGAGYQSDAAAYAAPAVPANFAQDTYSTVTLTRATPPQSLAHQYDQLAPAYDEQLDAEPWHQFPLPNAPALSEDDIAKRLAEREAFMQQVNAYQPPPRAAYASSLPELARAPSALVQPALTTAGYQHAPLGADAVPRVLAAEDRGGDGEAVYQQAPDDQGTDAFGWAVHPWFEYGPC</sequence>
<proteinExistence type="predicted"/>
<organism evidence="2 3">
    <name type="scientific">Phanerochaete sordida</name>
    <dbReference type="NCBI Taxonomy" id="48140"/>
    <lineage>
        <taxon>Eukaryota</taxon>
        <taxon>Fungi</taxon>
        <taxon>Dikarya</taxon>
        <taxon>Basidiomycota</taxon>
        <taxon>Agaricomycotina</taxon>
        <taxon>Agaricomycetes</taxon>
        <taxon>Polyporales</taxon>
        <taxon>Phanerochaetaceae</taxon>
        <taxon>Phanerochaete</taxon>
    </lineage>
</organism>
<accession>A0A9P3G9J8</accession>
<feature type="compositionally biased region" description="Low complexity" evidence="1">
    <location>
        <begin position="58"/>
        <end position="98"/>
    </location>
</feature>
<feature type="region of interest" description="Disordered" evidence="1">
    <location>
        <begin position="15"/>
        <end position="118"/>
    </location>
</feature>
<evidence type="ECO:0000313" key="2">
    <source>
        <dbReference type="EMBL" id="GJE90557.1"/>
    </source>
</evidence>
<dbReference type="AlphaFoldDB" id="A0A9P3G9J8"/>
<dbReference type="Proteomes" id="UP000703269">
    <property type="component" value="Unassembled WGS sequence"/>
</dbReference>
<gene>
    <name evidence="2" type="ORF">PsYK624_067000</name>
</gene>
<name>A0A9P3G9J8_9APHY</name>
<dbReference type="EMBL" id="BPQB01000017">
    <property type="protein sequence ID" value="GJE90557.1"/>
    <property type="molecule type" value="Genomic_DNA"/>
</dbReference>
<protein>
    <submittedName>
        <fullName evidence="2">Uncharacterized protein</fullName>
    </submittedName>
</protein>
<reference evidence="2 3" key="1">
    <citation type="submission" date="2021-08" db="EMBL/GenBank/DDBJ databases">
        <title>Draft Genome Sequence of Phanerochaete sordida strain YK-624.</title>
        <authorList>
            <person name="Mori T."/>
            <person name="Dohra H."/>
            <person name="Suzuki T."/>
            <person name="Kawagishi H."/>
            <person name="Hirai H."/>
        </authorList>
    </citation>
    <scope>NUCLEOTIDE SEQUENCE [LARGE SCALE GENOMIC DNA]</scope>
    <source>
        <strain evidence="2 3">YK-624</strain>
    </source>
</reference>
<keyword evidence="3" id="KW-1185">Reference proteome</keyword>
<evidence type="ECO:0000256" key="1">
    <source>
        <dbReference type="SAM" id="MobiDB-lite"/>
    </source>
</evidence>
<evidence type="ECO:0000313" key="3">
    <source>
        <dbReference type="Proteomes" id="UP000703269"/>
    </source>
</evidence>